<comment type="caution">
    <text evidence="3">The sequence shown here is derived from an EMBL/GenBank/DDBJ whole genome shotgun (WGS) entry which is preliminary data.</text>
</comment>
<feature type="region of interest" description="Disordered" evidence="1">
    <location>
        <begin position="289"/>
        <end position="308"/>
    </location>
</feature>
<dbReference type="PANTHER" id="PTHR38113:SF2">
    <property type="entry name" value="DUF2293 DOMAIN-CONTAINING PROTEIN"/>
    <property type="match status" value="1"/>
</dbReference>
<name>A0ABR0JXM7_9EURO</name>
<protein>
    <recommendedName>
        <fullName evidence="2">DUF2293 domain-containing protein</fullName>
    </recommendedName>
</protein>
<gene>
    <name evidence="3" type="ORF">LTR24_009228</name>
</gene>
<evidence type="ECO:0000313" key="3">
    <source>
        <dbReference type="EMBL" id="KAK5079500.1"/>
    </source>
</evidence>
<dbReference type="InterPro" id="IPR018744">
    <property type="entry name" value="DUF2293"/>
</dbReference>
<feature type="domain" description="DUF2293" evidence="2">
    <location>
        <begin position="109"/>
        <end position="191"/>
    </location>
</feature>
<proteinExistence type="predicted"/>
<reference evidence="3 4" key="1">
    <citation type="submission" date="2023-08" db="EMBL/GenBank/DDBJ databases">
        <title>Black Yeasts Isolated from many extreme environments.</title>
        <authorList>
            <person name="Coleine C."/>
            <person name="Stajich J.E."/>
            <person name="Selbmann L."/>
        </authorList>
    </citation>
    <scope>NUCLEOTIDE SEQUENCE [LARGE SCALE GENOMIC DNA]</scope>
    <source>
        <strain evidence="3 4">CCFEE 5885</strain>
    </source>
</reference>
<dbReference type="EMBL" id="JAVRRG010000192">
    <property type="protein sequence ID" value="KAK5079500.1"/>
    <property type="molecule type" value="Genomic_DNA"/>
</dbReference>
<evidence type="ECO:0000313" key="4">
    <source>
        <dbReference type="Proteomes" id="UP001345013"/>
    </source>
</evidence>
<dbReference type="Proteomes" id="UP001345013">
    <property type="component" value="Unassembled WGS sequence"/>
</dbReference>
<sequence length="332" mass="37174">MSVSSLSVSVLPREPIISASNSSKLNLPQGYIFVRKGNVYITKHSRKSTHEAGQKVFIVQSATKAQLGIAVPSSIYRQIQKLDKETSATRATAVAKKDAVVKDAFENELQRLFPHAPKDNVDLVLKHTLKKRSGRVGRTTKLELGKVVTLAVRAHIRHKLTDYDALLGRGVDREQARKEVQSAIDQIARDWSGKVKASTGRVEKSTVLKRTGRVLTVKTSTARTEKSTVLKKTVARLTVEQRILALEILRREYLRRRRQTTVPKAARSRKSEKLALSAAGRCHMYVTSTIANPNPNPNPQEQQPRRKSLRIDDQTFQAAMSRLDDCDLIELN</sequence>
<keyword evidence="4" id="KW-1185">Reference proteome</keyword>
<organism evidence="3 4">
    <name type="scientific">Lithohypha guttulata</name>
    <dbReference type="NCBI Taxonomy" id="1690604"/>
    <lineage>
        <taxon>Eukaryota</taxon>
        <taxon>Fungi</taxon>
        <taxon>Dikarya</taxon>
        <taxon>Ascomycota</taxon>
        <taxon>Pezizomycotina</taxon>
        <taxon>Eurotiomycetes</taxon>
        <taxon>Chaetothyriomycetidae</taxon>
        <taxon>Chaetothyriales</taxon>
        <taxon>Trichomeriaceae</taxon>
        <taxon>Lithohypha</taxon>
    </lineage>
</organism>
<evidence type="ECO:0000259" key="2">
    <source>
        <dbReference type="Pfam" id="PF10056"/>
    </source>
</evidence>
<dbReference type="PANTHER" id="PTHR38113">
    <property type="match status" value="1"/>
</dbReference>
<dbReference type="Pfam" id="PF10056">
    <property type="entry name" value="DUF2293"/>
    <property type="match status" value="1"/>
</dbReference>
<evidence type="ECO:0000256" key="1">
    <source>
        <dbReference type="SAM" id="MobiDB-lite"/>
    </source>
</evidence>
<accession>A0ABR0JXM7</accession>